<protein>
    <submittedName>
        <fullName evidence="1">Uncharacterized protein</fullName>
    </submittedName>
</protein>
<gene>
    <name evidence="1" type="ORF">LCGC14_1399790</name>
</gene>
<dbReference type="AlphaFoldDB" id="A0A0F9JXG5"/>
<comment type="caution">
    <text evidence="1">The sequence shown here is derived from an EMBL/GenBank/DDBJ whole genome shotgun (WGS) entry which is preliminary data.</text>
</comment>
<dbReference type="EMBL" id="LAZR01009131">
    <property type="protein sequence ID" value="KKM74499.1"/>
    <property type="molecule type" value="Genomic_DNA"/>
</dbReference>
<reference evidence="1" key="1">
    <citation type="journal article" date="2015" name="Nature">
        <title>Complex archaea that bridge the gap between prokaryotes and eukaryotes.</title>
        <authorList>
            <person name="Spang A."/>
            <person name="Saw J.H."/>
            <person name="Jorgensen S.L."/>
            <person name="Zaremba-Niedzwiedzka K."/>
            <person name="Martijn J."/>
            <person name="Lind A.E."/>
            <person name="van Eijk R."/>
            <person name="Schleper C."/>
            <person name="Guy L."/>
            <person name="Ettema T.J."/>
        </authorList>
    </citation>
    <scope>NUCLEOTIDE SEQUENCE</scope>
</reference>
<organism evidence="1">
    <name type="scientific">marine sediment metagenome</name>
    <dbReference type="NCBI Taxonomy" id="412755"/>
    <lineage>
        <taxon>unclassified sequences</taxon>
        <taxon>metagenomes</taxon>
        <taxon>ecological metagenomes</taxon>
    </lineage>
</organism>
<sequence>MKMEVIKCHCGAVTPRSDLGHLKGTCGWMGWDRYQADAYGDQTWSDYWGGDPDPDKEILCRPNQRGRCDFLICPKCGLMYADMRGDEKIGL</sequence>
<name>A0A0F9JXG5_9ZZZZ</name>
<accession>A0A0F9JXG5</accession>
<proteinExistence type="predicted"/>
<evidence type="ECO:0000313" key="1">
    <source>
        <dbReference type="EMBL" id="KKM74499.1"/>
    </source>
</evidence>